<reference evidence="2 3" key="1">
    <citation type="submission" date="2020-07" db="EMBL/GenBank/DDBJ databases">
        <title>Comparative genomics of pyrophilous fungi reveals a link between fire events and developmental genes.</title>
        <authorList>
            <consortium name="DOE Joint Genome Institute"/>
            <person name="Steindorff A.S."/>
            <person name="Carver A."/>
            <person name="Calhoun S."/>
            <person name="Stillman K."/>
            <person name="Liu H."/>
            <person name="Lipzen A."/>
            <person name="Pangilinan J."/>
            <person name="Labutti K."/>
            <person name="Bruns T.D."/>
            <person name="Grigoriev I.V."/>
        </authorList>
    </citation>
    <scope>NUCLEOTIDE SEQUENCE [LARGE SCALE GENOMIC DNA]</scope>
    <source>
        <strain evidence="2 3">CBS 144469</strain>
    </source>
</reference>
<accession>A0A8H6IFJ5</accession>
<evidence type="ECO:0000256" key="1">
    <source>
        <dbReference type="SAM" id="MobiDB-lite"/>
    </source>
</evidence>
<protein>
    <submittedName>
        <fullName evidence="2">Uncharacterized protein</fullName>
    </submittedName>
</protein>
<keyword evidence="3" id="KW-1185">Reference proteome</keyword>
<evidence type="ECO:0000313" key="3">
    <source>
        <dbReference type="Proteomes" id="UP000521943"/>
    </source>
</evidence>
<feature type="region of interest" description="Disordered" evidence="1">
    <location>
        <begin position="1"/>
        <end position="51"/>
    </location>
</feature>
<proteinExistence type="predicted"/>
<gene>
    <name evidence="2" type="ORF">DFP72DRAFT_799545</name>
</gene>
<organism evidence="2 3">
    <name type="scientific">Ephemerocybe angulata</name>
    <dbReference type="NCBI Taxonomy" id="980116"/>
    <lineage>
        <taxon>Eukaryota</taxon>
        <taxon>Fungi</taxon>
        <taxon>Dikarya</taxon>
        <taxon>Basidiomycota</taxon>
        <taxon>Agaricomycotina</taxon>
        <taxon>Agaricomycetes</taxon>
        <taxon>Agaricomycetidae</taxon>
        <taxon>Agaricales</taxon>
        <taxon>Agaricineae</taxon>
        <taxon>Psathyrellaceae</taxon>
        <taxon>Ephemerocybe</taxon>
    </lineage>
</organism>
<feature type="compositionally biased region" description="Gly residues" evidence="1">
    <location>
        <begin position="1"/>
        <end position="12"/>
    </location>
</feature>
<dbReference type="Proteomes" id="UP000521943">
    <property type="component" value="Unassembled WGS sequence"/>
</dbReference>
<name>A0A8H6IFJ5_9AGAR</name>
<dbReference type="EMBL" id="JACGCI010000004">
    <property type="protein sequence ID" value="KAF6764606.1"/>
    <property type="molecule type" value="Genomic_DNA"/>
</dbReference>
<sequence>MPAGGLGVGPVGGVAEPSGGDLRKRRLPAEDTEEAGEDQSTGQRGKRHRRTNQAIVPEWVTEAHTHLLSRTEDVVWQELVELWHGFEVSYSRMGGAGMANLAASMRPAELNKWVKTRQFSSIPEITDIQQFGRDWSAWWAQLTTKKGSKTGEEDLRGVKKAGPLGVVVAVIGLGWWCDGGEEWKAAVVKARAVLKQFGTRS</sequence>
<dbReference type="AlphaFoldDB" id="A0A8H6IFJ5"/>
<dbReference type="OrthoDB" id="3250313at2759"/>
<comment type="caution">
    <text evidence="2">The sequence shown here is derived from an EMBL/GenBank/DDBJ whole genome shotgun (WGS) entry which is preliminary data.</text>
</comment>
<evidence type="ECO:0000313" key="2">
    <source>
        <dbReference type="EMBL" id="KAF6764606.1"/>
    </source>
</evidence>